<evidence type="ECO:0000313" key="2">
    <source>
        <dbReference type="Proteomes" id="UP001169006"/>
    </source>
</evidence>
<sequence length="218" mass="24245">MGEILDLAHVRLTDRPLAVCDVDDVVLEFFAPFQLYLESLGHRFLPRSFRLHGNIVSATDETPVEDVRVSQLILDFFEAQEAWQTPTTDAIAALKRIGAEADVVFLTAMPPRYTQIRRRLLDSLDLTFPLLATEEPKGPVVRELHGERDLPVAFIDDMAHNLHSVGEHVPECLLIQMVPPLDIHKLAPPAAPHVVRVGDWTAASQHIDSHFTGTGAKA</sequence>
<proteinExistence type="predicted"/>
<evidence type="ECO:0000313" key="1">
    <source>
        <dbReference type="EMBL" id="MDO1581851.1"/>
    </source>
</evidence>
<reference evidence="1" key="1">
    <citation type="journal article" date="2015" name="Int. J. Syst. Evol. Microbiol.">
        <title>Rhizobium oryzicola sp. nov., potential plant-growth-promoting endophytic bacteria isolated from rice roots.</title>
        <authorList>
            <person name="Zhang X.X."/>
            <person name="Gao J.S."/>
            <person name="Cao Y.H."/>
            <person name="Sheirdil R.A."/>
            <person name="Wang X.C."/>
            <person name="Zhang L."/>
        </authorList>
    </citation>
    <scope>NUCLEOTIDE SEQUENCE</scope>
    <source>
        <strain evidence="1">05753</strain>
    </source>
</reference>
<reference evidence="1" key="2">
    <citation type="submission" date="2023-07" db="EMBL/GenBank/DDBJ databases">
        <authorList>
            <person name="Sun H."/>
        </authorList>
    </citation>
    <scope>NUCLEOTIDE SEQUENCE</scope>
    <source>
        <strain evidence="1">05753</strain>
    </source>
</reference>
<accession>A0ABT8SU39</accession>
<protein>
    <recommendedName>
        <fullName evidence="3">HAD family hydrolase</fullName>
    </recommendedName>
</protein>
<keyword evidence="2" id="KW-1185">Reference proteome</keyword>
<dbReference type="RefSeq" id="WP_302075934.1">
    <property type="nucleotide sequence ID" value="NZ_JAUKWQ010000001.1"/>
</dbReference>
<evidence type="ECO:0008006" key="3">
    <source>
        <dbReference type="Google" id="ProtNLM"/>
    </source>
</evidence>
<dbReference type="Proteomes" id="UP001169006">
    <property type="component" value="Unassembled WGS sequence"/>
</dbReference>
<comment type="caution">
    <text evidence="1">The sequence shown here is derived from an EMBL/GenBank/DDBJ whole genome shotgun (WGS) entry which is preliminary data.</text>
</comment>
<organism evidence="1 2">
    <name type="scientific">Rhizobium oryzicola</name>
    <dbReference type="NCBI Taxonomy" id="1232668"/>
    <lineage>
        <taxon>Bacteria</taxon>
        <taxon>Pseudomonadati</taxon>
        <taxon>Pseudomonadota</taxon>
        <taxon>Alphaproteobacteria</taxon>
        <taxon>Hyphomicrobiales</taxon>
        <taxon>Rhizobiaceae</taxon>
        <taxon>Rhizobium/Agrobacterium group</taxon>
        <taxon>Rhizobium</taxon>
    </lineage>
</organism>
<dbReference type="EMBL" id="JAUKWQ010000001">
    <property type="protein sequence ID" value="MDO1581851.1"/>
    <property type="molecule type" value="Genomic_DNA"/>
</dbReference>
<gene>
    <name evidence="1" type="ORF">Q2T52_07050</name>
</gene>
<name>A0ABT8SU39_9HYPH</name>